<evidence type="ECO:0000256" key="2">
    <source>
        <dbReference type="ARBA" id="ARBA00012282"/>
    </source>
</evidence>
<accession>A0A1C6Z5C7</accession>
<dbReference type="STRING" id="569.A6V27_14225"/>
<proteinExistence type="predicted"/>
<evidence type="ECO:0000313" key="13">
    <source>
        <dbReference type="Proteomes" id="UP000094844"/>
    </source>
</evidence>
<evidence type="ECO:0000256" key="4">
    <source>
        <dbReference type="ARBA" id="ARBA00022636"/>
    </source>
</evidence>
<dbReference type="CDD" id="cd01948">
    <property type="entry name" value="EAL"/>
    <property type="match status" value="1"/>
</dbReference>
<dbReference type="Pfam" id="PF12792">
    <property type="entry name" value="CSS-motif"/>
    <property type="match status" value="1"/>
</dbReference>
<dbReference type="PANTHER" id="PTHR33121">
    <property type="entry name" value="CYCLIC DI-GMP PHOSPHODIESTERASE PDEF"/>
    <property type="match status" value="1"/>
</dbReference>
<feature type="transmembrane region" description="Helical" evidence="10">
    <location>
        <begin position="241"/>
        <end position="263"/>
    </location>
</feature>
<dbReference type="PROSITE" id="PS50883">
    <property type="entry name" value="EAL"/>
    <property type="match status" value="1"/>
</dbReference>
<comment type="subcellular location">
    <subcellularLocation>
        <location evidence="1">Cell membrane</location>
        <topology evidence="1">Multi-pass membrane protein</topology>
    </subcellularLocation>
</comment>
<dbReference type="EC" id="3.1.4.52" evidence="2"/>
<keyword evidence="4" id="KW-0973">c-di-GMP</keyword>
<sequence>MVLPSALYRKPVSASLRILISTLVAALVAIIFIILAGHAIQHQRQNQQYELAKTGLMYATHLADDLDQKMVSLLPLTALDCESIVDTLASKAVFSGGVRAYILVRDGIAVCSSVTHSMSSPASKIYPKIDLNRDSDMVLQQGTPLVPDRPVIAFWHSIGDGTRTGVLLTLDINPAPYMLFFSRERTISGLALTIKDRAISTFEPKIVAESALPAHPDIIMQDKKNRFTFRLYGSPLSAGDLGLLGLVTLLVAMVAWLITFYVLSQQRRLDRDILQGIKRGQFFLVYQPVIHSETLLPAGFEALVRWEHPKLGLVPPDEFIPYCESEGLIVRLTQHIMELAAHDAHRLIDVVPKGTKLGLNISPLHMTLDSFKTDVRHFLDLMPTEHFIPLFEITERSMVQDGGAEKIFDWLHSSGIELAIDDFGTGHSALIYLQRYKIDYLKIDRGFVNSIGLETVTAPVLDAVLELAQKLKLQIVAEGIETEEQAEYLRQRHVDYLQGYLFSRPIPLEQLRDYYQLRDCSQMHVNGESV</sequence>
<dbReference type="Gene3D" id="3.20.20.450">
    <property type="entry name" value="EAL domain"/>
    <property type="match status" value="1"/>
</dbReference>
<dbReference type="GO" id="GO:0005886">
    <property type="term" value="C:plasma membrane"/>
    <property type="evidence" value="ECO:0007669"/>
    <property type="project" value="UniProtKB-SubCell"/>
</dbReference>
<evidence type="ECO:0000256" key="5">
    <source>
        <dbReference type="ARBA" id="ARBA00022692"/>
    </source>
</evidence>
<comment type="catalytic activity">
    <reaction evidence="9">
        <text>3',3'-c-di-GMP + H2O = 5'-phosphoguanylyl(3'-&gt;5')guanosine + H(+)</text>
        <dbReference type="Rhea" id="RHEA:24902"/>
        <dbReference type="ChEBI" id="CHEBI:15377"/>
        <dbReference type="ChEBI" id="CHEBI:15378"/>
        <dbReference type="ChEBI" id="CHEBI:58754"/>
        <dbReference type="ChEBI" id="CHEBI:58805"/>
        <dbReference type="EC" id="3.1.4.52"/>
    </reaction>
</comment>
<dbReference type="InterPro" id="IPR001633">
    <property type="entry name" value="EAL_dom"/>
</dbReference>
<dbReference type="Proteomes" id="UP000094844">
    <property type="component" value="Unassembled WGS sequence"/>
</dbReference>
<dbReference type="AlphaFoldDB" id="A0A1C6Z5C7"/>
<evidence type="ECO:0000256" key="8">
    <source>
        <dbReference type="ARBA" id="ARBA00023136"/>
    </source>
</evidence>
<dbReference type="OrthoDB" id="675397at2"/>
<dbReference type="SUPFAM" id="SSF141868">
    <property type="entry name" value="EAL domain-like"/>
    <property type="match status" value="1"/>
</dbReference>
<keyword evidence="3" id="KW-1003">Cell membrane</keyword>
<feature type="transmembrane region" description="Helical" evidence="10">
    <location>
        <begin position="18"/>
        <end position="40"/>
    </location>
</feature>
<organism evidence="12 13">
    <name type="scientific">Hafnia alvei</name>
    <dbReference type="NCBI Taxonomy" id="569"/>
    <lineage>
        <taxon>Bacteria</taxon>
        <taxon>Pseudomonadati</taxon>
        <taxon>Pseudomonadota</taxon>
        <taxon>Gammaproteobacteria</taxon>
        <taxon>Enterobacterales</taxon>
        <taxon>Hafniaceae</taxon>
        <taxon>Hafnia</taxon>
    </lineage>
</organism>
<evidence type="ECO:0000256" key="1">
    <source>
        <dbReference type="ARBA" id="ARBA00004651"/>
    </source>
</evidence>
<reference evidence="12 13" key="1">
    <citation type="submission" date="2016-09" db="EMBL/GenBank/DDBJ databases">
        <authorList>
            <person name="Capua I."/>
            <person name="De Benedictis P."/>
            <person name="Joannis T."/>
            <person name="Lombin L.H."/>
            <person name="Cattoli G."/>
        </authorList>
    </citation>
    <scope>NUCLEOTIDE SEQUENCE [LARGE SCALE GENOMIC DNA]</scope>
    <source>
        <strain evidence="12 13">GB001</strain>
    </source>
</reference>
<evidence type="ECO:0000256" key="7">
    <source>
        <dbReference type="ARBA" id="ARBA00022989"/>
    </source>
</evidence>
<dbReference type="EMBL" id="FMIQ01000069">
    <property type="protein sequence ID" value="SCM54277.1"/>
    <property type="molecule type" value="Genomic_DNA"/>
</dbReference>
<gene>
    <name evidence="12" type="ORF">BN1044_03780</name>
</gene>
<evidence type="ECO:0000313" key="12">
    <source>
        <dbReference type="EMBL" id="SCM54277.1"/>
    </source>
</evidence>
<evidence type="ECO:0000259" key="11">
    <source>
        <dbReference type="PROSITE" id="PS50883"/>
    </source>
</evidence>
<evidence type="ECO:0000256" key="3">
    <source>
        <dbReference type="ARBA" id="ARBA00022475"/>
    </source>
</evidence>
<dbReference type="InterPro" id="IPR035919">
    <property type="entry name" value="EAL_sf"/>
</dbReference>
<protein>
    <recommendedName>
        <fullName evidence="2">cyclic-guanylate-specific phosphodiesterase</fullName>
        <ecNumber evidence="2">3.1.4.52</ecNumber>
    </recommendedName>
</protein>
<evidence type="ECO:0000256" key="10">
    <source>
        <dbReference type="SAM" id="Phobius"/>
    </source>
</evidence>
<evidence type="ECO:0000256" key="9">
    <source>
        <dbReference type="ARBA" id="ARBA00034290"/>
    </source>
</evidence>
<dbReference type="InterPro" id="IPR024744">
    <property type="entry name" value="CSS-motif_dom"/>
</dbReference>
<keyword evidence="7 10" id="KW-1133">Transmembrane helix</keyword>
<dbReference type="GO" id="GO:0071111">
    <property type="term" value="F:cyclic-guanylate-specific phosphodiesterase activity"/>
    <property type="evidence" value="ECO:0007669"/>
    <property type="project" value="UniProtKB-EC"/>
</dbReference>
<dbReference type="PANTHER" id="PTHR33121:SF73">
    <property type="entry name" value="CYCLIC DI-GMP PHOSPHODIESTERASE PDEN-RELATED"/>
    <property type="match status" value="1"/>
</dbReference>
<dbReference type="RefSeq" id="WP_072309983.1">
    <property type="nucleotide sequence ID" value="NZ_FMIQ01000069.1"/>
</dbReference>
<keyword evidence="6" id="KW-0378">Hydrolase</keyword>
<keyword evidence="8 10" id="KW-0472">Membrane</keyword>
<name>A0A1C6Z5C7_HAFAL</name>
<dbReference type="InterPro" id="IPR050706">
    <property type="entry name" value="Cyclic-di-GMP_PDE-like"/>
</dbReference>
<dbReference type="NCBIfam" id="NF007839">
    <property type="entry name" value="PRK10551.1"/>
    <property type="match status" value="1"/>
</dbReference>
<dbReference type="Pfam" id="PF00563">
    <property type="entry name" value="EAL"/>
    <property type="match status" value="1"/>
</dbReference>
<keyword evidence="5 10" id="KW-0812">Transmembrane</keyword>
<evidence type="ECO:0000256" key="6">
    <source>
        <dbReference type="ARBA" id="ARBA00022801"/>
    </source>
</evidence>
<feature type="domain" description="EAL" evidence="11">
    <location>
        <begin position="266"/>
        <end position="519"/>
    </location>
</feature>
<dbReference type="SMART" id="SM00052">
    <property type="entry name" value="EAL"/>
    <property type="match status" value="1"/>
</dbReference>